<dbReference type="InterPro" id="IPR002885">
    <property type="entry name" value="PPR_rpt"/>
</dbReference>
<dbReference type="PANTHER" id="PTHR47926:SF519">
    <property type="entry name" value="DYW DOMAIN-CONTAINING PROTEIN"/>
    <property type="match status" value="1"/>
</dbReference>
<protein>
    <submittedName>
        <fullName evidence="3">(wild Malaysian banana) hypothetical protein</fullName>
    </submittedName>
</protein>
<name>A0A804JMQ7_MUSAM</name>
<sequence length="497" mass="55199">MPIKDAFSWNTVLSMYAKHRMIRMANNMFDKMPQKDSVSWTTMIVGLNLMGQFERAVCMFSDMIRIRAPPSRFILTNVLSSCAALEALDFGYNQNNLNKEALELFSRMLNDQSAVPDNFTLTSALAACAYLGKLELGKQIHSHILRTAVPCHGQVRNALISMYSKSGGVEMARRVFKQTMVSDLNVIAFTSLLEGYVKLGDLQPAREIFDSMKYHDVIAWTAMIVGYVQNGLNSEAMELFSNSLITMYARSGSIAGAKRVFNQICQSKETFLWTSMIIALAQHGLGEEAIGLFEKMINIGVRPDDITYVGVISACTHAGLVAKGKHYFRQMQTKHMIQPTQSHHTCMIDMLARAGLLQEAQEFINMMPMEADAIAWGALLSACKVHKDANMAKIAAEKLLAIDPDNSGAYSVLASVYSACGRWDDAAKIWKLMKDKGVDLISGGIINNTIRPKIPTWCDPEWKSLMESCWSSGPALRPSFSVISQKLRKMAAAINLK</sequence>
<feature type="repeat" description="PPR" evidence="2">
    <location>
        <begin position="185"/>
        <end position="219"/>
    </location>
</feature>
<reference evidence="3" key="1">
    <citation type="submission" date="2021-03" db="EMBL/GenBank/DDBJ databases">
        <authorList>
            <consortium name="Genoscope - CEA"/>
            <person name="William W."/>
        </authorList>
    </citation>
    <scope>NUCLEOTIDE SEQUENCE</scope>
    <source>
        <strain evidence="3">Doubled-haploid Pahang</strain>
    </source>
</reference>
<evidence type="ECO:0000256" key="1">
    <source>
        <dbReference type="ARBA" id="ARBA00022737"/>
    </source>
</evidence>
<feature type="repeat" description="PPR" evidence="2">
    <location>
        <begin position="5"/>
        <end position="39"/>
    </location>
</feature>
<evidence type="ECO:0000256" key="2">
    <source>
        <dbReference type="PROSITE-ProRule" id="PRU00708"/>
    </source>
</evidence>
<dbReference type="Pfam" id="PF13812">
    <property type="entry name" value="PPR_3"/>
    <property type="match status" value="1"/>
</dbReference>
<accession>A0A804JMQ7</accession>
<dbReference type="Gene3D" id="1.25.40.10">
    <property type="entry name" value="Tetratricopeptide repeat domain"/>
    <property type="match status" value="3"/>
</dbReference>
<dbReference type="SUPFAM" id="SSF48452">
    <property type="entry name" value="TPR-like"/>
    <property type="match status" value="1"/>
</dbReference>
<dbReference type="Pfam" id="PF01535">
    <property type="entry name" value="PPR"/>
    <property type="match status" value="7"/>
</dbReference>
<dbReference type="Pfam" id="PF20431">
    <property type="entry name" value="E_motif"/>
    <property type="match status" value="1"/>
</dbReference>
<dbReference type="EnsemblPlants" id="Ma06_t32050.1">
    <property type="protein sequence ID" value="Ma06_p32050.1"/>
    <property type="gene ID" value="Ma06_g32050"/>
</dbReference>
<feature type="repeat" description="PPR" evidence="2">
    <location>
        <begin position="406"/>
        <end position="440"/>
    </location>
</feature>
<dbReference type="PROSITE" id="PS51375">
    <property type="entry name" value="PPR"/>
    <property type="match status" value="4"/>
</dbReference>
<dbReference type="PANTHER" id="PTHR47926">
    <property type="entry name" value="PENTATRICOPEPTIDE REPEAT-CONTAINING PROTEIN"/>
    <property type="match status" value="1"/>
</dbReference>
<evidence type="ECO:0000313" key="5">
    <source>
        <dbReference type="Proteomes" id="UP000012960"/>
    </source>
</evidence>
<dbReference type="Gene3D" id="1.10.510.10">
    <property type="entry name" value="Transferase(Phosphotransferase) domain 1"/>
    <property type="match status" value="1"/>
</dbReference>
<dbReference type="NCBIfam" id="TIGR00756">
    <property type="entry name" value="PPR"/>
    <property type="match status" value="4"/>
</dbReference>
<organism evidence="4 5">
    <name type="scientific">Musa acuminata subsp. malaccensis</name>
    <name type="common">Wild banana</name>
    <name type="synonym">Musa malaccensis</name>
    <dbReference type="NCBI Taxonomy" id="214687"/>
    <lineage>
        <taxon>Eukaryota</taxon>
        <taxon>Viridiplantae</taxon>
        <taxon>Streptophyta</taxon>
        <taxon>Embryophyta</taxon>
        <taxon>Tracheophyta</taxon>
        <taxon>Spermatophyta</taxon>
        <taxon>Magnoliopsida</taxon>
        <taxon>Liliopsida</taxon>
        <taxon>Zingiberales</taxon>
        <taxon>Musaceae</taxon>
        <taxon>Musa</taxon>
    </lineage>
</organism>
<keyword evidence="5" id="KW-1185">Reference proteome</keyword>
<reference evidence="4" key="2">
    <citation type="submission" date="2021-05" db="UniProtKB">
        <authorList>
            <consortium name="EnsemblPlants"/>
        </authorList>
    </citation>
    <scope>IDENTIFICATION</scope>
    <source>
        <strain evidence="4">subsp. malaccensis</strain>
    </source>
</reference>
<dbReference type="AlphaFoldDB" id="A0A804JMQ7"/>
<proteinExistence type="predicted"/>
<dbReference type="GO" id="GO:0009451">
    <property type="term" value="P:RNA modification"/>
    <property type="evidence" value="ECO:0000318"/>
    <property type="project" value="GO_Central"/>
</dbReference>
<evidence type="ECO:0000313" key="4">
    <source>
        <dbReference type="EnsemblPlants" id="Ma06_p32050.1"/>
    </source>
</evidence>
<dbReference type="Gramene" id="Ma06_t32050.1">
    <property type="protein sequence ID" value="Ma06_p32050.1"/>
    <property type="gene ID" value="Ma06_g32050"/>
</dbReference>
<dbReference type="InterPro" id="IPR011990">
    <property type="entry name" value="TPR-like_helical_dom_sf"/>
</dbReference>
<dbReference type="GO" id="GO:0003723">
    <property type="term" value="F:RNA binding"/>
    <property type="evidence" value="ECO:0000318"/>
    <property type="project" value="GO_Central"/>
</dbReference>
<dbReference type="InterPro" id="IPR046960">
    <property type="entry name" value="PPR_At4g14850-like_plant"/>
</dbReference>
<dbReference type="EMBL" id="HG996471">
    <property type="protein sequence ID" value="CAG1848028.1"/>
    <property type="molecule type" value="Genomic_DNA"/>
</dbReference>
<evidence type="ECO:0000313" key="3">
    <source>
        <dbReference type="EMBL" id="CAG1848028.1"/>
    </source>
</evidence>
<dbReference type="Pfam" id="PF13041">
    <property type="entry name" value="PPR_2"/>
    <property type="match status" value="1"/>
</dbReference>
<feature type="repeat" description="PPR" evidence="2">
    <location>
        <begin position="269"/>
        <end position="303"/>
    </location>
</feature>
<dbReference type="InParanoid" id="A0A804JMQ7"/>
<dbReference type="Proteomes" id="UP000012960">
    <property type="component" value="Unplaced"/>
</dbReference>
<keyword evidence="1" id="KW-0677">Repeat</keyword>
<dbReference type="FunFam" id="1.25.40.10:FF:000158">
    <property type="entry name" value="pentatricopeptide repeat-containing protein At2g33680"/>
    <property type="match status" value="1"/>
</dbReference>
<gene>
    <name evidence="3" type="ORF">GSMUA_178230.1</name>
</gene>
<dbReference type="GO" id="GO:0099402">
    <property type="term" value="P:plant organ development"/>
    <property type="evidence" value="ECO:0007669"/>
    <property type="project" value="UniProtKB-ARBA"/>
</dbReference>
<dbReference type="InterPro" id="IPR046848">
    <property type="entry name" value="E_motif"/>
</dbReference>